<organism evidence="5 6">
    <name type="scientific">Porites lobata</name>
    <dbReference type="NCBI Taxonomy" id="104759"/>
    <lineage>
        <taxon>Eukaryota</taxon>
        <taxon>Metazoa</taxon>
        <taxon>Cnidaria</taxon>
        <taxon>Anthozoa</taxon>
        <taxon>Hexacorallia</taxon>
        <taxon>Scleractinia</taxon>
        <taxon>Fungiina</taxon>
        <taxon>Poritidae</taxon>
        <taxon>Porites</taxon>
    </lineage>
</organism>
<accession>A0ABN8N4B6</accession>
<keyword evidence="1" id="KW-0560">Oxidoreductase</keyword>
<dbReference type="InterPro" id="IPR036188">
    <property type="entry name" value="FAD/NAD-bd_sf"/>
</dbReference>
<dbReference type="SUPFAM" id="SSF51905">
    <property type="entry name" value="FAD/NAD(P)-binding domain"/>
    <property type="match status" value="1"/>
</dbReference>
<protein>
    <recommendedName>
        <fullName evidence="2">FAD-dependent oxidoreductase domain-containing protein 1</fullName>
    </recommendedName>
</protein>
<evidence type="ECO:0000259" key="4">
    <source>
        <dbReference type="Pfam" id="PF01266"/>
    </source>
</evidence>
<dbReference type="Gene3D" id="3.30.9.10">
    <property type="entry name" value="D-Amino Acid Oxidase, subunit A, domain 2"/>
    <property type="match status" value="1"/>
</dbReference>
<evidence type="ECO:0000313" key="5">
    <source>
        <dbReference type="EMBL" id="CAH3042739.1"/>
    </source>
</evidence>
<name>A0ABN8N4B6_9CNID</name>
<dbReference type="Gene3D" id="3.50.50.60">
    <property type="entry name" value="FAD/NAD(P)-binding domain"/>
    <property type="match status" value="1"/>
</dbReference>
<keyword evidence="6" id="KW-1185">Reference proteome</keyword>
<evidence type="ECO:0000313" key="6">
    <source>
        <dbReference type="Proteomes" id="UP001159405"/>
    </source>
</evidence>
<gene>
    <name evidence="5" type="ORF">PLOB_00001095</name>
</gene>
<dbReference type="PANTHER" id="PTHR13847">
    <property type="entry name" value="SARCOSINE DEHYDROGENASE-RELATED"/>
    <property type="match status" value="1"/>
</dbReference>
<feature type="domain" description="FAD dependent oxidoreductase" evidence="4">
    <location>
        <begin position="53"/>
        <end position="421"/>
    </location>
</feature>
<comment type="function">
    <text evidence="3">Required for the assembly of the mitochondrial membrane respiratory chain NADH dehydrogenase (Complex I). Involved in mid-late stages of complex I assembly.</text>
</comment>
<dbReference type="PANTHER" id="PTHR13847:SF287">
    <property type="entry name" value="FAD-DEPENDENT OXIDOREDUCTASE DOMAIN-CONTAINING PROTEIN 1"/>
    <property type="match status" value="1"/>
</dbReference>
<evidence type="ECO:0000256" key="2">
    <source>
        <dbReference type="ARBA" id="ARBA00039785"/>
    </source>
</evidence>
<evidence type="ECO:0000256" key="1">
    <source>
        <dbReference type="ARBA" id="ARBA00023002"/>
    </source>
</evidence>
<evidence type="ECO:0000256" key="3">
    <source>
        <dbReference type="ARBA" id="ARBA00046185"/>
    </source>
</evidence>
<dbReference type="InterPro" id="IPR006076">
    <property type="entry name" value="FAD-dep_OxRdtase"/>
</dbReference>
<proteinExistence type="predicted"/>
<dbReference type="EMBL" id="CALNXK010000010">
    <property type="protein sequence ID" value="CAH3042739.1"/>
    <property type="molecule type" value="Genomic_DNA"/>
</dbReference>
<dbReference type="Pfam" id="PF01266">
    <property type="entry name" value="DAO"/>
    <property type="match status" value="1"/>
</dbReference>
<sequence>MASCRQRLLFRRILSCVTSRARKKIPSQRWFSLFTSNPRSSKNRGSFEPKIYDVVIVGGGIMGSSSAYFLANRMAPEMGRICVIEQDPTYTRASTVLSLAGIRSQFSMAENIQMCQFSFQFISDVGQILAVDGCDPPDIQLRRRGYLFLASSDGEDVMQKNYALQSKLGCQVTLLTVKDLEERFPWLNTEGLSLASLGTGNEGYFDPWSLLNAFKRKAISLGVDYVNGEAVDFDTDQNGQISSVKVVSSSSPENVNVIHCGQLVNAAGPNAGYLAEKLGIDLPVRPRKRYVFVLDCPGAPANESFPLGFLVDPSGLYLRHDGARFLSGLSPKSMEDYDSSDFEVDYDYFTDRMWETIAHRIPAFECLKVNVAWAGHYDYNTLDQNAIIGRHPEVRNLIFVNGFSGHGIQQSPAAGRAVSELILDGGFQTIDLSLLGFERVMRNEPMREKNIV</sequence>
<dbReference type="Proteomes" id="UP001159405">
    <property type="component" value="Unassembled WGS sequence"/>
</dbReference>
<reference evidence="5 6" key="1">
    <citation type="submission" date="2022-05" db="EMBL/GenBank/DDBJ databases">
        <authorList>
            <consortium name="Genoscope - CEA"/>
            <person name="William W."/>
        </authorList>
    </citation>
    <scope>NUCLEOTIDE SEQUENCE [LARGE SCALE GENOMIC DNA]</scope>
</reference>
<comment type="caution">
    <text evidence="5">The sequence shown here is derived from an EMBL/GenBank/DDBJ whole genome shotgun (WGS) entry which is preliminary data.</text>
</comment>